<dbReference type="GO" id="GO:0000166">
    <property type="term" value="F:nucleotide binding"/>
    <property type="evidence" value="ECO:0007669"/>
    <property type="project" value="UniProtKB-KW"/>
</dbReference>
<evidence type="ECO:0000256" key="4">
    <source>
        <dbReference type="ARBA" id="ARBA00022741"/>
    </source>
</evidence>
<evidence type="ECO:0000256" key="5">
    <source>
        <dbReference type="ARBA" id="ARBA00022801"/>
    </source>
</evidence>
<keyword evidence="3" id="KW-0540">Nuclease</keyword>
<dbReference type="InterPro" id="IPR051813">
    <property type="entry name" value="HepT_RNase_toxin"/>
</dbReference>
<dbReference type="AlphaFoldDB" id="A0A3D5QEJ7"/>
<dbReference type="GO" id="GO:0016787">
    <property type="term" value="F:hydrolase activity"/>
    <property type="evidence" value="ECO:0007669"/>
    <property type="project" value="UniProtKB-KW"/>
</dbReference>
<name>A0A3D5QEJ7_FLESI</name>
<keyword evidence="1" id="KW-0597">Phosphoprotein</keyword>
<dbReference type="GO" id="GO:0110001">
    <property type="term" value="C:toxin-antitoxin complex"/>
    <property type="evidence" value="ECO:0007669"/>
    <property type="project" value="InterPro"/>
</dbReference>
<proteinExistence type="predicted"/>
<dbReference type="PANTHER" id="PTHR34139">
    <property type="entry name" value="UPF0331 PROTEIN MJ0127"/>
    <property type="match status" value="1"/>
</dbReference>
<evidence type="ECO:0000256" key="1">
    <source>
        <dbReference type="ARBA" id="ARBA00022553"/>
    </source>
</evidence>
<evidence type="ECO:0000313" key="7">
    <source>
        <dbReference type="Proteomes" id="UP000262325"/>
    </source>
</evidence>
<gene>
    <name evidence="6" type="ORF">DHM44_10715</name>
</gene>
<dbReference type="GO" id="GO:0004540">
    <property type="term" value="F:RNA nuclease activity"/>
    <property type="evidence" value="ECO:0007669"/>
    <property type="project" value="InterPro"/>
</dbReference>
<dbReference type="InterPro" id="IPR008201">
    <property type="entry name" value="HepT-like"/>
</dbReference>
<protein>
    <recommendedName>
        <fullName evidence="8">DUF86 domain-containing protein</fullName>
    </recommendedName>
</protein>
<reference evidence="6 7" key="1">
    <citation type="journal article" date="2018" name="Nat. Biotechnol.">
        <title>A standardized bacterial taxonomy based on genome phylogeny substantially revises the tree of life.</title>
        <authorList>
            <person name="Parks D.H."/>
            <person name="Chuvochina M."/>
            <person name="Waite D.W."/>
            <person name="Rinke C."/>
            <person name="Skarshewski A."/>
            <person name="Chaumeil P.A."/>
            <person name="Hugenholtz P."/>
        </authorList>
    </citation>
    <scope>NUCLEOTIDE SEQUENCE [LARGE SCALE GENOMIC DNA]</scope>
    <source>
        <strain evidence="6">UBA8672</strain>
    </source>
</reference>
<dbReference type="EMBL" id="DPPF01000228">
    <property type="protein sequence ID" value="HCW94138.1"/>
    <property type="molecule type" value="Genomic_DNA"/>
</dbReference>
<organism evidence="6 7">
    <name type="scientific">Flexistipes sinusarabici</name>
    <dbReference type="NCBI Taxonomy" id="2352"/>
    <lineage>
        <taxon>Bacteria</taxon>
        <taxon>Pseudomonadati</taxon>
        <taxon>Deferribacterota</taxon>
        <taxon>Deferribacteres</taxon>
        <taxon>Deferribacterales</taxon>
        <taxon>Flexistipitaceae</taxon>
        <taxon>Flexistipes</taxon>
    </lineage>
</organism>
<evidence type="ECO:0000256" key="3">
    <source>
        <dbReference type="ARBA" id="ARBA00022722"/>
    </source>
</evidence>
<accession>A0A3D5QEJ7</accession>
<dbReference type="Proteomes" id="UP000262325">
    <property type="component" value="Unassembled WGS sequence"/>
</dbReference>
<keyword evidence="2" id="KW-1277">Toxin-antitoxin system</keyword>
<evidence type="ECO:0000256" key="2">
    <source>
        <dbReference type="ARBA" id="ARBA00022649"/>
    </source>
</evidence>
<keyword evidence="4" id="KW-0547">Nucleotide-binding</keyword>
<dbReference type="Pfam" id="PF01934">
    <property type="entry name" value="HepT-like"/>
    <property type="match status" value="1"/>
</dbReference>
<comment type="caution">
    <text evidence="6">The sequence shown here is derived from an EMBL/GenBank/DDBJ whole genome shotgun (WGS) entry which is preliminary data.</text>
</comment>
<dbReference type="PANTHER" id="PTHR34139:SF1">
    <property type="entry name" value="RNASE MJ1380-RELATED"/>
    <property type="match status" value="1"/>
</dbReference>
<sequence length="114" mass="13491">MPKRDIRLFLFDIKSSVDAVQSYVEGMSYDGFINDRKTYNAVIREFEIIGEAVKHLPSDLLSKYNEVEWRDIKDFRNLLIHEYFGVDLEIVWNTVCYEVPILKQVIEKIITENT</sequence>
<evidence type="ECO:0008006" key="8">
    <source>
        <dbReference type="Google" id="ProtNLM"/>
    </source>
</evidence>
<evidence type="ECO:0000313" key="6">
    <source>
        <dbReference type="EMBL" id="HCW94138.1"/>
    </source>
</evidence>
<keyword evidence="5" id="KW-0378">Hydrolase</keyword>